<accession>A0ABC8S1T2</accession>
<dbReference type="EMBL" id="CAUOFW020002092">
    <property type="protein sequence ID" value="CAK9151102.1"/>
    <property type="molecule type" value="Genomic_DNA"/>
</dbReference>
<gene>
    <name evidence="1" type="ORF">ILEXP_LOCUS19256</name>
</gene>
<sequence>MKQFPLDFEFFQDTSLDDLLSVHGLRMARQRNSARAFQEASGAATGKFVTVKMDCNTPRWLALFFSGRIRQ</sequence>
<keyword evidence="2" id="KW-1185">Reference proteome</keyword>
<proteinExistence type="predicted"/>
<name>A0ABC8S1T2_9AQUA</name>
<reference evidence="1 2" key="1">
    <citation type="submission" date="2024-02" db="EMBL/GenBank/DDBJ databases">
        <authorList>
            <person name="Vignale AGUSTIN F."/>
            <person name="Sosa J E."/>
            <person name="Modenutti C."/>
        </authorList>
    </citation>
    <scope>NUCLEOTIDE SEQUENCE [LARGE SCALE GENOMIC DNA]</scope>
</reference>
<comment type="caution">
    <text evidence="1">The sequence shown here is derived from an EMBL/GenBank/DDBJ whole genome shotgun (WGS) entry which is preliminary data.</text>
</comment>
<dbReference type="Proteomes" id="UP001642360">
    <property type="component" value="Unassembled WGS sequence"/>
</dbReference>
<evidence type="ECO:0000313" key="2">
    <source>
        <dbReference type="Proteomes" id="UP001642360"/>
    </source>
</evidence>
<dbReference type="AlphaFoldDB" id="A0ABC8S1T2"/>
<organism evidence="1 2">
    <name type="scientific">Ilex paraguariensis</name>
    <name type="common">yerba mate</name>
    <dbReference type="NCBI Taxonomy" id="185542"/>
    <lineage>
        <taxon>Eukaryota</taxon>
        <taxon>Viridiplantae</taxon>
        <taxon>Streptophyta</taxon>
        <taxon>Embryophyta</taxon>
        <taxon>Tracheophyta</taxon>
        <taxon>Spermatophyta</taxon>
        <taxon>Magnoliopsida</taxon>
        <taxon>eudicotyledons</taxon>
        <taxon>Gunneridae</taxon>
        <taxon>Pentapetalae</taxon>
        <taxon>asterids</taxon>
        <taxon>campanulids</taxon>
        <taxon>Aquifoliales</taxon>
        <taxon>Aquifoliaceae</taxon>
        <taxon>Ilex</taxon>
    </lineage>
</organism>
<protein>
    <submittedName>
        <fullName evidence="1">Uncharacterized protein</fullName>
    </submittedName>
</protein>
<evidence type="ECO:0000313" key="1">
    <source>
        <dbReference type="EMBL" id="CAK9151102.1"/>
    </source>
</evidence>